<reference evidence="1 2" key="1">
    <citation type="journal article" date="2017" name="G3 (Bethesda)">
        <title>First Draft Genome Sequence of the Pathogenic Fungus Lomentospora prolificans (Formerly Scedosporium prolificans).</title>
        <authorList>
            <person name="Luo R."/>
            <person name="Zimin A."/>
            <person name="Workman R."/>
            <person name="Fan Y."/>
            <person name="Pertea G."/>
            <person name="Grossman N."/>
            <person name="Wear M.P."/>
            <person name="Jia B."/>
            <person name="Miller H."/>
            <person name="Casadevall A."/>
            <person name="Timp W."/>
            <person name="Zhang S.X."/>
            <person name="Salzberg S.L."/>
        </authorList>
    </citation>
    <scope>NUCLEOTIDE SEQUENCE [LARGE SCALE GENOMIC DNA]</scope>
    <source>
        <strain evidence="1 2">JHH-5317</strain>
    </source>
</reference>
<organism evidence="1 2">
    <name type="scientific">Lomentospora prolificans</name>
    <dbReference type="NCBI Taxonomy" id="41688"/>
    <lineage>
        <taxon>Eukaryota</taxon>
        <taxon>Fungi</taxon>
        <taxon>Dikarya</taxon>
        <taxon>Ascomycota</taxon>
        <taxon>Pezizomycotina</taxon>
        <taxon>Sordariomycetes</taxon>
        <taxon>Hypocreomycetidae</taxon>
        <taxon>Microascales</taxon>
        <taxon>Microascaceae</taxon>
        <taxon>Lomentospora</taxon>
    </lineage>
</organism>
<sequence>MGIKEQNGHRLSEDSNILRGQYVWISRLVPVLGQCLASPGVSPAATAITVIKIHTNGLPSS</sequence>
<dbReference type="EMBL" id="NLAX01001584">
    <property type="protein sequence ID" value="PKS05655.1"/>
    <property type="molecule type" value="Genomic_DNA"/>
</dbReference>
<gene>
    <name evidence="1" type="ORF">jhhlp_008174</name>
</gene>
<protein>
    <submittedName>
        <fullName evidence="1">Uncharacterized protein</fullName>
    </submittedName>
</protein>
<name>A0A2N3MZS2_9PEZI</name>
<dbReference type="Proteomes" id="UP000233524">
    <property type="component" value="Unassembled WGS sequence"/>
</dbReference>
<evidence type="ECO:0000313" key="1">
    <source>
        <dbReference type="EMBL" id="PKS05655.1"/>
    </source>
</evidence>
<comment type="caution">
    <text evidence="1">The sequence shown here is derived from an EMBL/GenBank/DDBJ whole genome shotgun (WGS) entry which is preliminary data.</text>
</comment>
<dbReference type="VEuPathDB" id="FungiDB:jhhlp_008174"/>
<keyword evidence="2" id="KW-1185">Reference proteome</keyword>
<dbReference type="AlphaFoldDB" id="A0A2N3MZS2"/>
<proteinExistence type="predicted"/>
<evidence type="ECO:0000313" key="2">
    <source>
        <dbReference type="Proteomes" id="UP000233524"/>
    </source>
</evidence>
<dbReference type="InParanoid" id="A0A2N3MZS2"/>
<accession>A0A2N3MZS2</accession>